<sequence length="424" mass="49251">MAALKKLSVGMKPWFPESNLGESNFTCAFLLKILREQCHQFCDLEKKYKIYNIRAKDISEGSGYLSRVFKCDIILKQEDPNSVEYSFLFSVILKQPGFESIDSGFQGFEELSQEKKDKTKKDMIEIIKKFHHNEVTFYKVFGSSELQIPKCYGSGDWIPEKQSGYIIMEYLSGGKFPELHIGLTENQVLNLLKFIVKFQAIAHKNENEWKNEFTEVNFGESSDPEFGKMCYANLKRGQSETFIHKIDKLNKFFTDHEVGEFVSGGPWKTLGISSMLIHGDMWTNNVCFKYDYANEKIMDEILAIIDWQVVHPGNPMTDISRVLLMCCNPIIRRKLEKNIIDLYIEELKKELGDEKLPFTKEELEISKRYSDLENIMFSMFMPSIHFHGGNPEADAKRKAYMTRLEALIEDKIPMLEKYFPHILA</sequence>
<protein>
    <submittedName>
        <fullName evidence="3">CHK kinase-like domain-containing protein</fullName>
    </submittedName>
</protein>
<dbReference type="InterPro" id="IPR011009">
    <property type="entry name" value="Kinase-like_dom_sf"/>
</dbReference>
<keyword evidence="2" id="KW-1185">Reference proteome</keyword>
<name>A0A914PRS7_9BILA</name>
<reference evidence="3" key="1">
    <citation type="submission" date="2022-11" db="UniProtKB">
        <authorList>
            <consortium name="WormBaseParasite"/>
        </authorList>
    </citation>
    <scope>IDENTIFICATION</scope>
</reference>
<dbReference type="Pfam" id="PF07914">
    <property type="entry name" value="DUF1679"/>
    <property type="match status" value="1"/>
</dbReference>
<dbReference type="InterPro" id="IPR052961">
    <property type="entry name" value="Oxido-Kinase-like_Enzymes"/>
</dbReference>
<dbReference type="PANTHER" id="PTHR23020:SF41">
    <property type="entry name" value="AMINOGLYCOSIDE PHOSPHOTRANSFERASE DOMAIN-CONTAINING PROTEIN"/>
    <property type="match status" value="1"/>
</dbReference>
<accession>A0A914PRS7</accession>
<dbReference type="SUPFAM" id="SSF56112">
    <property type="entry name" value="Protein kinase-like (PK-like)"/>
    <property type="match status" value="1"/>
</dbReference>
<dbReference type="InterPro" id="IPR012877">
    <property type="entry name" value="Dhs-27"/>
</dbReference>
<dbReference type="PANTHER" id="PTHR23020">
    <property type="entry name" value="UNCHARACTERIZED NUCLEAR HORMONE RECEPTOR-RELATED"/>
    <property type="match status" value="1"/>
</dbReference>
<evidence type="ECO:0000313" key="3">
    <source>
        <dbReference type="WBParaSite" id="PDA_v2.g1885.t1"/>
    </source>
</evidence>
<dbReference type="WBParaSite" id="PDA_v2.g1885.t1">
    <property type="protein sequence ID" value="PDA_v2.g1885.t1"/>
    <property type="gene ID" value="PDA_v2.g1885"/>
</dbReference>
<dbReference type="AlphaFoldDB" id="A0A914PRS7"/>
<evidence type="ECO:0000313" key="2">
    <source>
        <dbReference type="Proteomes" id="UP000887578"/>
    </source>
</evidence>
<dbReference type="SMART" id="SM00587">
    <property type="entry name" value="CHK"/>
    <property type="match status" value="1"/>
</dbReference>
<dbReference type="InterPro" id="IPR015897">
    <property type="entry name" value="CHK_kinase-like"/>
</dbReference>
<dbReference type="Gene3D" id="3.90.1200.10">
    <property type="match status" value="1"/>
</dbReference>
<proteinExistence type="predicted"/>
<organism evidence="2 3">
    <name type="scientific">Panagrolaimus davidi</name>
    <dbReference type="NCBI Taxonomy" id="227884"/>
    <lineage>
        <taxon>Eukaryota</taxon>
        <taxon>Metazoa</taxon>
        <taxon>Ecdysozoa</taxon>
        <taxon>Nematoda</taxon>
        <taxon>Chromadorea</taxon>
        <taxon>Rhabditida</taxon>
        <taxon>Tylenchina</taxon>
        <taxon>Panagrolaimomorpha</taxon>
        <taxon>Panagrolaimoidea</taxon>
        <taxon>Panagrolaimidae</taxon>
        <taxon>Panagrolaimus</taxon>
    </lineage>
</organism>
<dbReference type="Proteomes" id="UP000887578">
    <property type="component" value="Unplaced"/>
</dbReference>
<evidence type="ECO:0000259" key="1">
    <source>
        <dbReference type="SMART" id="SM00587"/>
    </source>
</evidence>
<feature type="domain" description="CHK kinase-like" evidence="1">
    <location>
        <begin position="165"/>
        <end position="353"/>
    </location>
</feature>